<protein>
    <submittedName>
        <fullName evidence="2">SAG family member</fullName>
    </submittedName>
</protein>
<evidence type="ECO:0000313" key="2">
    <source>
        <dbReference type="EMBL" id="CDJ45606.1"/>
    </source>
</evidence>
<organism evidence="2 3">
    <name type="scientific">Eimeria brunetti</name>
    <dbReference type="NCBI Taxonomy" id="51314"/>
    <lineage>
        <taxon>Eukaryota</taxon>
        <taxon>Sar</taxon>
        <taxon>Alveolata</taxon>
        <taxon>Apicomplexa</taxon>
        <taxon>Conoidasida</taxon>
        <taxon>Coccidia</taxon>
        <taxon>Eucoccidiorida</taxon>
        <taxon>Eimeriorina</taxon>
        <taxon>Eimeriidae</taxon>
        <taxon>Eimeria</taxon>
    </lineage>
</organism>
<feature type="chain" id="PRO_5004673345" evidence="1">
    <location>
        <begin position="25"/>
        <end position="259"/>
    </location>
</feature>
<dbReference type="Proteomes" id="UP000030750">
    <property type="component" value="Unassembled WGS sequence"/>
</dbReference>
<accession>U6L629</accession>
<name>U6L629_9EIME</name>
<dbReference type="Pfam" id="PF11054">
    <property type="entry name" value="Surface_antigen"/>
    <property type="match status" value="1"/>
</dbReference>
<reference evidence="2" key="2">
    <citation type="submission" date="2013-10" db="EMBL/GenBank/DDBJ databases">
        <authorList>
            <person name="Aslett M."/>
        </authorList>
    </citation>
    <scope>NUCLEOTIDE SEQUENCE [LARGE SCALE GENOMIC DNA]</scope>
    <source>
        <strain evidence="2">Houghton</strain>
    </source>
</reference>
<dbReference type="InterPro" id="IPR021288">
    <property type="entry name" value="Surface_antigen"/>
</dbReference>
<keyword evidence="1" id="KW-0732">Signal</keyword>
<reference evidence="2" key="1">
    <citation type="submission" date="2013-10" db="EMBL/GenBank/DDBJ databases">
        <title>Genomic analysis of the causative agents of coccidiosis in chickens.</title>
        <authorList>
            <person name="Reid A.J."/>
            <person name="Blake D."/>
            <person name="Billington K."/>
            <person name="Browne H."/>
            <person name="Dunn M."/>
            <person name="Hung S."/>
            <person name="Kawahara F."/>
            <person name="Miranda-Saavedra D."/>
            <person name="Mourier T."/>
            <person name="Nagra H."/>
            <person name="Otto T.D."/>
            <person name="Rawlings N."/>
            <person name="Sanchez A."/>
            <person name="Sanders M."/>
            <person name="Subramaniam C."/>
            <person name="Tay Y."/>
            <person name="Dear P."/>
            <person name="Doerig C."/>
            <person name="Gruber A."/>
            <person name="Parkinson J."/>
            <person name="Shirley M."/>
            <person name="Wan K.L."/>
            <person name="Berriman M."/>
            <person name="Tomley F."/>
            <person name="Pain A."/>
        </authorList>
    </citation>
    <scope>NUCLEOTIDE SEQUENCE [LARGE SCALE GENOMIC DNA]</scope>
    <source>
        <strain evidence="2">Houghton</strain>
    </source>
</reference>
<evidence type="ECO:0000256" key="1">
    <source>
        <dbReference type="SAM" id="SignalP"/>
    </source>
</evidence>
<sequence>MISFYKKITAVCLVASAGFHSVAGGTTTYKWTAEDVTDDAYLSVKLARNGRLPVHINDIATDGELVTSLKKIIGNEEGSSETTCQELIESKVKREDIFYSVVSSQGEPDYRQSLQTSLEEGFKAFEPKKYPKTADEWQKIWGNKAGANLAYLLSSNSMKVGCIIGKCTAVQTGSQGGARRQAKTQPEIAVLLCDLQPAATKYQAPFDGEYFAGLVARTAKLADMTATDLKAPTNDGSAQAAIPSIVFAALAAVVTAISA</sequence>
<evidence type="ECO:0000313" key="3">
    <source>
        <dbReference type="Proteomes" id="UP000030750"/>
    </source>
</evidence>
<dbReference type="VEuPathDB" id="ToxoDB:EBH_0086010"/>
<dbReference type="EMBL" id="HG710173">
    <property type="protein sequence ID" value="CDJ45606.1"/>
    <property type="molecule type" value="Genomic_DNA"/>
</dbReference>
<feature type="signal peptide" evidence="1">
    <location>
        <begin position="1"/>
        <end position="24"/>
    </location>
</feature>
<dbReference type="AlphaFoldDB" id="U6L629"/>
<proteinExistence type="predicted"/>
<gene>
    <name evidence="2" type="ORF">EBH_0086010</name>
</gene>
<keyword evidence="3" id="KW-1185">Reference proteome</keyword>